<dbReference type="Proteomes" id="UP000783588">
    <property type="component" value="Unassembled WGS sequence"/>
</dbReference>
<proteinExistence type="predicted"/>
<dbReference type="RefSeq" id="WP_216468727.1">
    <property type="nucleotide sequence ID" value="NZ_JAHLQI010000001.1"/>
</dbReference>
<comment type="caution">
    <text evidence="1">The sequence shown here is derived from an EMBL/GenBank/DDBJ whole genome shotgun (WGS) entry which is preliminary data.</text>
</comment>
<organism evidence="1 2">
    <name type="scientific">Butyricicoccus intestinisimiae</name>
    <dbReference type="NCBI Taxonomy" id="2841509"/>
    <lineage>
        <taxon>Bacteria</taxon>
        <taxon>Bacillati</taxon>
        <taxon>Bacillota</taxon>
        <taxon>Clostridia</taxon>
        <taxon>Eubacteriales</taxon>
        <taxon>Butyricicoccaceae</taxon>
        <taxon>Butyricicoccus</taxon>
    </lineage>
</organism>
<name>A0ABS6EN46_9FIRM</name>
<sequence>MKIGEQVNVRMGATGTLQQGTIVYVHPAGRYAVADVELPYDAHVRETVYPYERGTEDGE</sequence>
<dbReference type="EMBL" id="JAHLQI010000001">
    <property type="protein sequence ID" value="MBU5489113.1"/>
    <property type="molecule type" value="Genomic_DNA"/>
</dbReference>
<reference evidence="1 2" key="1">
    <citation type="submission" date="2021-06" db="EMBL/GenBank/DDBJ databases">
        <authorList>
            <person name="Sun Q."/>
            <person name="Li D."/>
        </authorList>
    </citation>
    <scope>NUCLEOTIDE SEQUENCE [LARGE SCALE GENOMIC DNA]</scope>
    <source>
        <strain evidence="1 2">MSJd-7</strain>
    </source>
</reference>
<accession>A0ABS6EN46</accession>
<evidence type="ECO:0000313" key="2">
    <source>
        <dbReference type="Proteomes" id="UP000783588"/>
    </source>
</evidence>
<evidence type="ECO:0000313" key="1">
    <source>
        <dbReference type="EMBL" id="MBU5489113.1"/>
    </source>
</evidence>
<keyword evidence="2" id="KW-1185">Reference proteome</keyword>
<protein>
    <submittedName>
        <fullName evidence="1">Uncharacterized protein</fullName>
    </submittedName>
</protein>
<gene>
    <name evidence="1" type="ORF">KQI75_00480</name>
</gene>